<protein>
    <submittedName>
        <fullName evidence="3">Coiled-coil domain-containing protein 17 isoform X1</fullName>
    </submittedName>
</protein>
<dbReference type="PANTHER" id="PTHR33820">
    <property type="entry name" value="COILED-COIL DOMAIN-CONTAINING PROTEIN 17"/>
    <property type="match status" value="1"/>
</dbReference>
<dbReference type="GeneID" id="102002558"/>
<dbReference type="RefSeq" id="XP_026633976.1">
    <property type="nucleotide sequence ID" value="XM_026778175.1"/>
</dbReference>
<sequence length="586" mass="64566">MADYSGESGFLPCESCDMVFRSWALLATHTQRFCIGRLTPEVTHGTQPSVAMEQRGTTIVAQEQQSHPEQEEASKSALKRLTAEVQLLRLSLKEMRPWATEGATSQTAGSPGERLRTLEGTRARRVAETEAQSQALERRGEELNRRLLGVAGPMGGLPAPFGLQRELRELKAEAGRTRGALQRLGARILALQSQPRIQRDSFKEAKRCAPAPVKPGTLPAEIQALREAYVSGGGRDPGVLDKIWQLQVEASALELRRWQNRKEKVTAFSEELLVVEAENRLLEAEIQALQKKGLSLAPWGPREPQLLADPWPHLSRRGDKSFLLPPMPSSTNVQNFHDTSTSQIVNGTMTRTLGLDRRFFLPASDALGPAPYDPGAGLVIFYDFLWGLEASWVWVQLLTRLVQDGQNTGETTALPPALCLPPPSAPGPMGNCAILASRQPVPRLPPSPLVSLICELHAWQSVTWAPQPKAWASLLLFDQDKQMLSGRWRLPLQILPPNSNLSLGQNEIPQAGQAELFLRLVNARDADVQTLAEINPASAHEYQFQYPPLVSNPSSLETSSFSHNPGFVDPQPSTEEAFVSQMKMSI</sequence>
<reference evidence="3" key="1">
    <citation type="submission" date="2025-08" db="UniProtKB">
        <authorList>
            <consortium name="RefSeq"/>
        </authorList>
    </citation>
    <scope>IDENTIFICATION</scope>
</reference>
<dbReference type="PANTHER" id="PTHR33820:SF4">
    <property type="entry name" value="COILED-COIL DOMAIN-CONTAINING PROTEIN 17"/>
    <property type="match status" value="1"/>
</dbReference>
<feature type="region of interest" description="Disordered" evidence="1">
    <location>
        <begin position="560"/>
        <end position="586"/>
    </location>
</feature>
<evidence type="ECO:0000313" key="2">
    <source>
        <dbReference type="Proteomes" id="UP000694915"/>
    </source>
</evidence>
<evidence type="ECO:0000256" key="1">
    <source>
        <dbReference type="SAM" id="MobiDB-lite"/>
    </source>
</evidence>
<name>A0ABM1TW64_MICOH</name>
<dbReference type="Proteomes" id="UP000694915">
    <property type="component" value="Unplaced"/>
</dbReference>
<proteinExistence type="predicted"/>
<dbReference type="InterPro" id="IPR038800">
    <property type="entry name" value="CCDC17"/>
</dbReference>
<evidence type="ECO:0000313" key="3">
    <source>
        <dbReference type="RefSeq" id="XP_026633976.1"/>
    </source>
</evidence>
<gene>
    <name evidence="3" type="primary">Ccdc17</name>
</gene>
<keyword evidence="2" id="KW-1185">Reference proteome</keyword>
<organism evidence="2 3">
    <name type="scientific">Microtus ochrogaster</name>
    <name type="common">Prairie vole</name>
    <dbReference type="NCBI Taxonomy" id="79684"/>
    <lineage>
        <taxon>Eukaryota</taxon>
        <taxon>Metazoa</taxon>
        <taxon>Chordata</taxon>
        <taxon>Craniata</taxon>
        <taxon>Vertebrata</taxon>
        <taxon>Euteleostomi</taxon>
        <taxon>Mammalia</taxon>
        <taxon>Eutheria</taxon>
        <taxon>Euarchontoglires</taxon>
        <taxon>Glires</taxon>
        <taxon>Rodentia</taxon>
        <taxon>Myomorpha</taxon>
        <taxon>Muroidea</taxon>
        <taxon>Cricetidae</taxon>
        <taxon>Arvicolinae</taxon>
        <taxon>Microtus</taxon>
    </lineage>
</organism>
<accession>A0ABM1TW64</accession>